<proteinExistence type="predicted"/>
<keyword evidence="2" id="KW-1185">Reference proteome</keyword>
<sequence>MAIDADKWRKCHEFEFMMVCLSKFISYGKGKQPLKMMCLLASFLVRAETHVNLVHLLLCLIYRGMYEAVTGINTTVTKTVTMTSPFVLLNVPGTSPLWIVYGWIHLYFLSTAMISNSKSMKVPAISTE</sequence>
<organism evidence="1 2">
    <name type="scientific">Melastoma candidum</name>
    <dbReference type="NCBI Taxonomy" id="119954"/>
    <lineage>
        <taxon>Eukaryota</taxon>
        <taxon>Viridiplantae</taxon>
        <taxon>Streptophyta</taxon>
        <taxon>Embryophyta</taxon>
        <taxon>Tracheophyta</taxon>
        <taxon>Spermatophyta</taxon>
        <taxon>Magnoliopsida</taxon>
        <taxon>eudicotyledons</taxon>
        <taxon>Gunneridae</taxon>
        <taxon>Pentapetalae</taxon>
        <taxon>rosids</taxon>
        <taxon>malvids</taxon>
        <taxon>Myrtales</taxon>
        <taxon>Melastomataceae</taxon>
        <taxon>Melastomatoideae</taxon>
        <taxon>Melastomateae</taxon>
        <taxon>Melastoma</taxon>
    </lineage>
</organism>
<evidence type="ECO:0000313" key="2">
    <source>
        <dbReference type="Proteomes" id="UP001057402"/>
    </source>
</evidence>
<comment type="caution">
    <text evidence="1">The sequence shown here is derived from an EMBL/GenBank/DDBJ whole genome shotgun (WGS) entry which is preliminary data.</text>
</comment>
<evidence type="ECO:0000313" key="1">
    <source>
        <dbReference type="EMBL" id="KAI4304913.1"/>
    </source>
</evidence>
<name>A0ACB9L648_9MYRT</name>
<protein>
    <submittedName>
        <fullName evidence="1">Uncharacterized protein</fullName>
    </submittedName>
</protein>
<gene>
    <name evidence="1" type="ORF">MLD38_040370</name>
</gene>
<reference evidence="2" key="1">
    <citation type="journal article" date="2023" name="Front. Plant Sci.">
        <title>Chromosomal-level genome assembly of Melastoma candidum provides insights into trichome evolution.</title>
        <authorList>
            <person name="Zhong Y."/>
            <person name="Wu W."/>
            <person name="Sun C."/>
            <person name="Zou P."/>
            <person name="Liu Y."/>
            <person name="Dai S."/>
            <person name="Zhou R."/>
        </authorList>
    </citation>
    <scope>NUCLEOTIDE SEQUENCE [LARGE SCALE GENOMIC DNA]</scope>
</reference>
<accession>A0ACB9L648</accession>
<dbReference type="EMBL" id="CM042891">
    <property type="protein sequence ID" value="KAI4304913.1"/>
    <property type="molecule type" value="Genomic_DNA"/>
</dbReference>
<dbReference type="Proteomes" id="UP001057402">
    <property type="component" value="Chromosome 12"/>
</dbReference>